<dbReference type="PANTHER" id="PTHR43072">
    <property type="entry name" value="N-ACETYLTRANSFERASE"/>
    <property type="match status" value="1"/>
</dbReference>
<feature type="region of interest" description="Disordered" evidence="1">
    <location>
        <begin position="87"/>
        <end position="113"/>
    </location>
</feature>
<dbReference type="EMBL" id="CP096658">
    <property type="protein sequence ID" value="UPW01210.1"/>
    <property type="molecule type" value="Genomic_DNA"/>
</dbReference>
<name>A0A8U0IJC4_9EURY</name>
<dbReference type="KEGG" id="haxz:M0R88_03675"/>
<evidence type="ECO:0000313" key="4">
    <source>
        <dbReference type="Proteomes" id="UP000830434"/>
    </source>
</evidence>
<dbReference type="Pfam" id="PF00583">
    <property type="entry name" value="Acetyltransf_1"/>
    <property type="match status" value="1"/>
</dbReference>
<organism evidence="3 4">
    <name type="scientific">Halorussus gelatinilyticus</name>
    <dbReference type="NCBI Taxonomy" id="2937524"/>
    <lineage>
        <taxon>Archaea</taxon>
        <taxon>Methanobacteriati</taxon>
        <taxon>Methanobacteriota</taxon>
        <taxon>Stenosarchaea group</taxon>
        <taxon>Halobacteria</taxon>
        <taxon>Halobacteriales</taxon>
        <taxon>Haladaptataceae</taxon>
        <taxon>Halorussus</taxon>
    </lineage>
</organism>
<dbReference type="CDD" id="cd04301">
    <property type="entry name" value="NAT_SF"/>
    <property type="match status" value="1"/>
</dbReference>
<evidence type="ECO:0000256" key="1">
    <source>
        <dbReference type="SAM" id="MobiDB-lite"/>
    </source>
</evidence>
<proteinExistence type="predicted"/>
<feature type="domain" description="N-acetyltransferase" evidence="2">
    <location>
        <begin position="109"/>
        <end position="276"/>
    </location>
</feature>
<dbReference type="PANTHER" id="PTHR43072:SF52">
    <property type="entry name" value="GCN5-RELATED N-ACETYLTRANSFERASE"/>
    <property type="match status" value="1"/>
</dbReference>
<dbReference type="InterPro" id="IPR016181">
    <property type="entry name" value="Acyl_CoA_acyltransferase"/>
</dbReference>
<dbReference type="InterPro" id="IPR000182">
    <property type="entry name" value="GNAT_dom"/>
</dbReference>
<accession>A0A8U0IJC4</accession>
<dbReference type="Gene3D" id="3.40.630.30">
    <property type="match status" value="1"/>
</dbReference>
<dbReference type="SUPFAM" id="SSF55729">
    <property type="entry name" value="Acyl-CoA N-acyltransferases (Nat)"/>
    <property type="match status" value="1"/>
</dbReference>
<dbReference type="RefSeq" id="WP_248655615.1">
    <property type="nucleotide sequence ID" value="NZ_CP096658.1"/>
</dbReference>
<dbReference type="AlphaFoldDB" id="A0A8U0IJC4"/>
<dbReference type="GO" id="GO:0016747">
    <property type="term" value="F:acyltransferase activity, transferring groups other than amino-acyl groups"/>
    <property type="evidence" value="ECO:0007669"/>
    <property type="project" value="InterPro"/>
</dbReference>
<dbReference type="Proteomes" id="UP000830434">
    <property type="component" value="Chromosome"/>
</dbReference>
<reference evidence="3" key="1">
    <citation type="submission" date="2022-04" db="EMBL/GenBank/DDBJ databases">
        <title>Diverse halophilic archaea isolated from saline environments.</title>
        <authorList>
            <person name="Cui H.-L."/>
        </authorList>
    </citation>
    <scope>NUCLEOTIDE SEQUENCE</scope>
    <source>
        <strain evidence="3">XZYJT40</strain>
    </source>
</reference>
<keyword evidence="4" id="KW-1185">Reference proteome</keyword>
<sequence length="276" mass="30917">MSVRGVLVCDMATPQLEFDSDVASRIYRYVERHGSATREEVRDAIRVSESAESKPARSGTEPSVRLPVAEFNDRVDELKAEGHLTERDGKLAVEPDAESRTHESDDFEYEVRPARESDRESVAALIREVADEGGIVVDERVADAIERDGALIRRNERESRMVFVAERIGDDASREIVGWVSLQGFELPAREHTAELTVGVASEYRERGIGGTLLERGMAWADSEDCVKVYQSLPATNEDALELLDDHGWTREATRADHYKVEGDLVDEVQMAKRLD</sequence>
<evidence type="ECO:0000313" key="3">
    <source>
        <dbReference type="EMBL" id="UPW01210.1"/>
    </source>
</evidence>
<dbReference type="PROSITE" id="PS51186">
    <property type="entry name" value="GNAT"/>
    <property type="match status" value="1"/>
</dbReference>
<gene>
    <name evidence="3" type="ORF">M0R88_03675</name>
</gene>
<protein>
    <submittedName>
        <fullName evidence="3">GNAT family N-acetyltransferase</fullName>
    </submittedName>
</protein>
<evidence type="ECO:0000259" key="2">
    <source>
        <dbReference type="PROSITE" id="PS51186"/>
    </source>
</evidence>
<dbReference type="GeneID" id="72188924"/>